<feature type="binding site" evidence="12">
    <location>
        <begin position="178"/>
        <end position="185"/>
    </location>
    <ligand>
        <name>NAD(+)</name>
        <dbReference type="ChEBI" id="CHEBI:57540"/>
    </ligand>
</feature>
<dbReference type="Proteomes" id="UP000220251">
    <property type="component" value="Unassembled WGS sequence"/>
</dbReference>
<dbReference type="InterPro" id="IPR012999">
    <property type="entry name" value="Pyr_OxRdtase_I_AS"/>
</dbReference>
<dbReference type="GO" id="GO:0005737">
    <property type="term" value="C:cytoplasm"/>
    <property type="evidence" value="ECO:0007669"/>
    <property type="project" value="UniProtKB-ARBA"/>
</dbReference>
<feature type="domain" description="Pyridine nucleotide-disulphide oxidoreductase dimerisation" evidence="15">
    <location>
        <begin position="343"/>
        <end position="452"/>
    </location>
</feature>
<dbReference type="Pfam" id="PF07992">
    <property type="entry name" value="Pyr_redox_2"/>
    <property type="match status" value="1"/>
</dbReference>
<evidence type="ECO:0000256" key="14">
    <source>
        <dbReference type="RuleBase" id="RU003692"/>
    </source>
</evidence>
<dbReference type="AlphaFoldDB" id="A0A0H5DTP4"/>
<evidence type="ECO:0000256" key="1">
    <source>
        <dbReference type="ARBA" id="ARBA00007532"/>
    </source>
</evidence>
<dbReference type="GO" id="GO:0050660">
    <property type="term" value="F:flavin adenine dinucleotide binding"/>
    <property type="evidence" value="ECO:0007669"/>
    <property type="project" value="InterPro"/>
</dbReference>
<evidence type="ECO:0000256" key="7">
    <source>
        <dbReference type="ARBA" id="ARBA00023157"/>
    </source>
</evidence>
<dbReference type="EC" id="1.8.1.4" evidence="2 14"/>
<evidence type="ECO:0000313" key="18">
    <source>
        <dbReference type="Proteomes" id="UP000220251"/>
    </source>
</evidence>
<feature type="binding site" evidence="12">
    <location>
        <position position="268"/>
    </location>
    <ligand>
        <name>NAD(+)</name>
        <dbReference type="ChEBI" id="CHEBI:57540"/>
    </ligand>
</feature>
<dbReference type="PRINTS" id="PR00368">
    <property type="entry name" value="FADPNR"/>
</dbReference>
<feature type="binding site" evidence="12">
    <location>
        <position position="309"/>
    </location>
    <ligand>
        <name>FAD</name>
        <dbReference type="ChEBI" id="CHEBI:57692"/>
    </ligand>
</feature>
<keyword evidence="18" id="KW-1185">Reference proteome</keyword>
<dbReference type="GO" id="GO:0006103">
    <property type="term" value="P:2-oxoglutarate metabolic process"/>
    <property type="evidence" value="ECO:0007669"/>
    <property type="project" value="TreeGrafter"/>
</dbReference>
<evidence type="ECO:0000256" key="4">
    <source>
        <dbReference type="ARBA" id="ARBA00022827"/>
    </source>
</evidence>
<accession>A0A0H5DTP4</accession>
<feature type="binding site" evidence="12">
    <location>
        <begin position="141"/>
        <end position="143"/>
    </location>
    <ligand>
        <name>FAD</name>
        <dbReference type="ChEBI" id="CHEBI:57692"/>
    </ligand>
</feature>
<dbReference type="InterPro" id="IPR001100">
    <property type="entry name" value="Pyr_nuc-diS_OxRdtase"/>
</dbReference>
<name>A0A0H5DTP4_9BACT</name>
<dbReference type="Gene3D" id="3.50.50.60">
    <property type="entry name" value="FAD/NAD(P)-binding domain"/>
    <property type="match status" value="2"/>
</dbReference>
<evidence type="ECO:0000256" key="11">
    <source>
        <dbReference type="PIRSR" id="PIRSR000350-2"/>
    </source>
</evidence>
<protein>
    <recommendedName>
        <fullName evidence="2 14">Dihydrolipoyl dehydrogenase</fullName>
        <ecNumber evidence="2 14">1.8.1.4</ecNumber>
    </recommendedName>
</protein>
<dbReference type="Gene3D" id="3.30.390.30">
    <property type="match status" value="1"/>
</dbReference>
<dbReference type="InterPro" id="IPR036188">
    <property type="entry name" value="FAD/NAD-bd_sf"/>
</dbReference>
<dbReference type="InterPro" id="IPR016156">
    <property type="entry name" value="FAD/NAD-linked_Rdtase_dimer_sf"/>
</dbReference>
<proteinExistence type="inferred from homology"/>
<dbReference type="InterPro" id="IPR006258">
    <property type="entry name" value="Lipoamide_DH"/>
</dbReference>
<comment type="function">
    <text evidence="10">The branched-chain alpha-keto dehydrogenase complex catalyzes the overall conversion of alpha-keto acids to acyl-CoA and CO(2). It contains multiple copies of 3 enzymatic components: branched-chain alpha-keto acid decarboxylase (E1), lipoamide acyltransferase (E2) and lipoamide dehydrogenase (E3).</text>
</comment>
<evidence type="ECO:0000256" key="2">
    <source>
        <dbReference type="ARBA" id="ARBA00012608"/>
    </source>
</evidence>
<reference evidence="18" key="1">
    <citation type="submission" date="2015-06" db="EMBL/GenBank/DDBJ databases">
        <authorList>
            <person name="Bertelli C."/>
        </authorList>
    </citation>
    <scope>NUCLEOTIDE SEQUENCE [LARGE SCALE GENOMIC DNA]</scope>
    <source>
        <strain evidence="18">CRIB-30</strain>
    </source>
</reference>
<evidence type="ECO:0000256" key="5">
    <source>
        <dbReference type="ARBA" id="ARBA00023002"/>
    </source>
</evidence>
<feature type="active site" description="Proton acceptor" evidence="11">
    <location>
        <position position="441"/>
    </location>
</feature>
<evidence type="ECO:0000259" key="15">
    <source>
        <dbReference type="Pfam" id="PF02852"/>
    </source>
</evidence>
<gene>
    <name evidence="17" type="primary">lpd</name>
    <name evidence="17" type="ORF">ELAC_1919</name>
</gene>
<comment type="cofactor">
    <cofactor evidence="12 14">
        <name>FAD</name>
        <dbReference type="ChEBI" id="CHEBI:57692"/>
    </cofactor>
    <text evidence="12 14">Binds 1 FAD per subunit.</text>
</comment>
<dbReference type="PROSITE" id="PS00076">
    <property type="entry name" value="PYRIDINE_REDOX_1"/>
    <property type="match status" value="1"/>
</dbReference>
<feature type="binding site" evidence="12">
    <location>
        <position position="201"/>
    </location>
    <ligand>
        <name>NAD(+)</name>
        <dbReference type="ChEBI" id="CHEBI:57540"/>
    </ligand>
</feature>
<dbReference type="SUPFAM" id="SSF51905">
    <property type="entry name" value="FAD/NAD(P)-binding domain"/>
    <property type="match status" value="1"/>
</dbReference>
<dbReference type="SUPFAM" id="SSF55424">
    <property type="entry name" value="FAD/NAD-linked reductases, dimerisation (C-terminal) domain"/>
    <property type="match status" value="1"/>
</dbReference>
<feature type="binding site" evidence="12">
    <location>
        <position position="52"/>
    </location>
    <ligand>
        <name>FAD</name>
        <dbReference type="ChEBI" id="CHEBI:57692"/>
    </ligand>
</feature>
<evidence type="ECO:0000256" key="12">
    <source>
        <dbReference type="PIRSR" id="PIRSR000350-3"/>
    </source>
</evidence>
<evidence type="ECO:0000256" key="3">
    <source>
        <dbReference type="ARBA" id="ARBA00022630"/>
    </source>
</evidence>
<evidence type="ECO:0000256" key="13">
    <source>
        <dbReference type="PIRSR" id="PIRSR000350-4"/>
    </source>
</evidence>
<comment type="similarity">
    <text evidence="1 14">Belongs to the class-I pyridine nucleotide-disulfide oxidoreductase family.</text>
</comment>
<evidence type="ECO:0000256" key="6">
    <source>
        <dbReference type="ARBA" id="ARBA00023027"/>
    </source>
</evidence>
<evidence type="ECO:0000256" key="10">
    <source>
        <dbReference type="ARBA" id="ARBA00056335"/>
    </source>
</evidence>
<dbReference type="PRINTS" id="PR00411">
    <property type="entry name" value="PNDRDTASEI"/>
</dbReference>
<evidence type="ECO:0000256" key="9">
    <source>
        <dbReference type="ARBA" id="ARBA00049187"/>
    </source>
</evidence>
<feature type="disulfide bond" description="Redox-active" evidence="13">
    <location>
        <begin position="43"/>
        <end position="48"/>
    </location>
</feature>
<keyword evidence="5 14" id="KW-0560">Oxidoreductase</keyword>
<dbReference type="PANTHER" id="PTHR22912:SF151">
    <property type="entry name" value="DIHYDROLIPOYL DEHYDROGENASE, MITOCHONDRIAL"/>
    <property type="match status" value="1"/>
</dbReference>
<keyword evidence="6 12" id="KW-0520">NAD</keyword>
<evidence type="ECO:0000259" key="16">
    <source>
        <dbReference type="Pfam" id="PF07992"/>
    </source>
</evidence>
<keyword evidence="8 14" id="KW-0676">Redox-active center</keyword>
<dbReference type="EMBL" id="CWGJ01000026">
    <property type="protein sequence ID" value="CRX39244.1"/>
    <property type="molecule type" value="Genomic_DNA"/>
</dbReference>
<comment type="catalytic activity">
    <reaction evidence="9 14">
        <text>N(6)-[(R)-dihydrolipoyl]-L-lysyl-[protein] + NAD(+) = N(6)-[(R)-lipoyl]-L-lysyl-[protein] + NADH + H(+)</text>
        <dbReference type="Rhea" id="RHEA:15045"/>
        <dbReference type="Rhea" id="RHEA-COMP:10474"/>
        <dbReference type="Rhea" id="RHEA-COMP:10475"/>
        <dbReference type="ChEBI" id="CHEBI:15378"/>
        <dbReference type="ChEBI" id="CHEBI:57540"/>
        <dbReference type="ChEBI" id="CHEBI:57945"/>
        <dbReference type="ChEBI" id="CHEBI:83099"/>
        <dbReference type="ChEBI" id="CHEBI:83100"/>
        <dbReference type="EC" id="1.8.1.4"/>
    </reaction>
</comment>
<dbReference type="InterPro" id="IPR050151">
    <property type="entry name" value="Class-I_Pyr_Nuc-Dis_Oxidored"/>
</dbReference>
<keyword evidence="12" id="KW-0547">Nucleotide-binding</keyword>
<dbReference type="PIRSF" id="PIRSF000350">
    <property type="entry name" value="Mercury_reductase_MerA"/>
    <property type="match status" value="1"/>
</dbReference>
<organism evidence="17 18">
    <name type="scientific">Estrella lausannensis</name>
    <dbReference type="NCBI Taxonomy" id="483423"/>
    <lineage>
        <taxon>Bacteria</taxon>
        <taxon>Pseudomonadati</taxon>
        <taxon>Chlamydiota</taxon>
        <taxon>Chlamydiia</taxon>
        <taxon>Parachlamydiales</taxon>
        <taxon>Candidatus Criblamydiaceae</taxon>
        <taxon>Estrella</taxon>
    </lineage>
</organism>
<dbReference type="RefSeq" id="WP_239414500.1">
    <property type="nucleotide sequence ID" value="NZ_CWGJ01000026.1"/>
</dbReference>
<keyword evidence="4 12" id="KW-0274">FAD</keyword>
<dbReference type="InterPro" id="IPR004099">
    <property type="entry name" value="Pyr_nucl-diS_OxRdtase_dimer"/>
</dbReference>
<dbReference type="GO" id="GO:0004148">
    <property type="term" value="F:dihydrolipoyl dehydrogenase (NADH) activity"/>
    <property type="evidence" value="ECO:0007669"/>
    <property type="project" value="UniProtKB-EC"/>
</dbReference>
<evidence type="ECO:0000313" key="17">
    <source>
        <dbReference type="EMBL" id="CRX39244.1"/>
    </source>
</evidence>
<dbReference type="Pfam" id="PF02852">
    <property type="entry name" value="Pyr_redox_dim"/>
    <property type="match status" value="1"/>
</dbReference>
<evidence type="ECO:0000256" key="8">
    <source>
        <dbReference type="ARBA" id="ARBA00023284"/>
    </source>
</evidence>
<dbReference type="PANTHER" id="PTHR22912">
    <property type="entry name" value="DISULFIDE OXIDOREDUCTASE"/>
    <property type="match status" value="1"/>
</dbReference>
<sequence>MASTYDVCVIGAGPGGYVAALRAAQNGLKTALVEKDEELGGTCLRVGCIPSKTLLASTHLYHTINHHLKDHAIQVKEPSLDFTALMKKKEEVVKGLTSSVRSLLKKNGVDIFTALASFSSKDTITLSGKDSLKAGHFIIATGSKPITLPFLPLDEDIVLSSTGLLALKRPPKSLLVVGAGVIGVELASVMARLGTSVTLIEMLDRPVPTFDRDISTHLLTSLKKQGLIFHLSSAVQDARISKEKVDLTVKLPEETKLFSAEKVLVAIGRKPCTDSLNLKAAGVEVNSRGQVAVSSSFRTTNPFVSAIGDVIDGPMLAHKASDEGIAVADLISGTPRPVHYLAIPNIVYTNPEAAAVGLTEDEVKELKIPYTKGVSYLRGNPRARSSSETEGLVKVLSHKETKQLLGVHILAERASEMIGEAALAIEKKESTDTIAYLSHGHPTLSEAVKEAALTAIGRTLHG</sequence>
<comment type="miscellaneous">
    <text evidence="14">The active site is a redox-active disulfide bond.</text>
</comment>
<dbReference type="FunFam" id="3.30.390.30:FF:000001">
    <property type="entry name" value="Dihydrolipoyl dehydrogenase"/>
    <property type="match status" value="1"/>
</dbReference>
<feature type="binding site" evidence="12">
    <location>
        <begin position="315"/>
        <end position="318"/>
    </location>
    <ligand>
        <name>FAD</name>
        <dbReference type="ChEBI" id="CHEBI:57692"/>
    </ligand>
</feature>
<feature type="domain" description="FAD/NAD(P)-binding" evidence="16">
    <location>
        <begin position="5"/>
        <end position="324"/>
    </location>
</feature>
<keyword evidence="7" id="KW-1015">Disulfide bond</keyword>
<keyword evidence="3 14" id="KW-0285">Flavoprotein</keyword>
<dbReference type="NCBIfam" id="TIGR01350">
    <property type="entry name" value="lipoamide_DH"/>
    <property type="match status" value="1"/>
</dbReference>
<dbReference type="InterPro" id="IPR023753">
    <property type="entry name" value="FAD/NAD-binding_dom"/>
</dbReference>